<name>A0ABX2CC92_9BRAD</name>
<proteinExistence type="predicted"/>
<gene>
    <name evidence="1" type="ORF">HL667_12185</name>
</gene>
<evidence type="ECO:0000313" key="1">
    <source>
        <dbReference type="EMBL" id="NPU65753.1"/>
    </source>
</evidence>
<sequence length="350" mass="38581">MRVAFALAGLGGLNAHGAGFLDTARAWGVTPDLVTATSGQILVLSAWLQGLDLRDQLISSDRLRDPTSQLRTVMFGYPGVFRPAYAEALTRFVSWPDWRDGPFNVIADRLLPAQQYVPVRSEADFMHAAETLNGTPIGVVFNTYDPETGTGCLYGNDAARALLPSEKSIPNAHGAKARQSAAKRDRRYASDVSAERAIRPITPEAIKAALWLSLYGFTTLPEGQMDGAYHRACIVSELHGFDRIFAVRPLAGGWQGEVPQNWFEVQDWTYEMWFSVGYKAEVDALKRINDLIAAGVITDPKYKSVDLVEIQPETPAGYFNYFVERGEVYENAVVATEQKFAELGLVRPGT</sequence>
<protein>
    <recommendedName>
        <fullName evidence="3">PNPLA domain-containing protein</fullName>
    </recommendedName>
</protein>
<comment type="caution">
    <text evidence="1">The sequence shown here is derived from an EMBL/GenBank/DDBJ whole genome shotgun (WGS) entry which is preliminary data.</text>
</comment>
<reference evidence="1" key="1">
    <citation type="submission" date="2020-05" db="EMBL/GenBank/DDBJ databases">
        <title>Nod-independent and nitrogen-fixing Bradyrhizobium aeschynomene sp. nov. isolated from nodules of Aeschynomene indica.</title>
        <authorList>
            <person name="Zhang Z."/>
        </authorList>
    </citation>
    <scope>NUCLEOTIDE SEQUENCE</scope>
    <source>
        <strain evidence="1">83012</strain>
    </source>
</reference>
<dbReference type="EMBL" id="JABFDN010000003">
    <property type="protein sequence ID" value="NPU65753.1"/>
    <property type="molecule type" value="Genomic_DNA"/>
</dbReference>
<accession>A0ABX2CC92</accession>
<evidence type="ECO:0008006" key="3">
    <source>
        <dbReference type="Google" id="ProtNLM"/>
    </source>
</evidence>
<keyword evidence="2" id="KW-1185">Reference proteome</keyword>
<dbReference type="Proteomes" id="UP000886476">
    <property type="component" value="Unassembled WGS sequence"/>
</dbReference>
<organism evidence="1 2">
    <name type="scientific">Bradyrhizobium aeschynomenes</name>
    <dbReference type="NCBI Taxonomy" id="2734909"/>
    <lineage>
        <taxon>Bacteria</taxon>
        <taxon>Pseudomonadati</taxon>
        <taxon>Pseudomonadota</taxon>
        <taxon>Alphaproteobacteria</taxon>
        <taxon>Hyphomicrobiales</taxon>
        <taxon>Nitrobacteraceae</taxon>
        <taxon>Bradyrhizobium</taxon>
    </lineage>
</organism>
<evidence type="ECO:0000313" key="2">
    <source>
        <dbReference type="Proteomes" id="UP000886476"/>
    </source>
</evidence>
<dbReference type="RefSeq" id="WP_172110838.1">
    <property type="nucleotide sequence ID" value="NZ_JABFDN010000003.1"/>
</dbReference>